<dbReference type="AlphaFoldDB" id="A0A0A0HII8"/>
<dbReference type="HOGENOM" id="CLU_3367047_0_0_5"/>
<name>A0A0A0HII8_9RHOB</name>
<gene>
    <name evidence="1" type="ORF">rosmuc_04092</name>
</gene>
<proteinExistence type="predicted"/>
<dbReference type="Proteomes" id="UP000030021">
    <property type="component" value="Unassembled WGS sequence"/>
</dbReference>
<evidence type="ECO:0000313" key="2">
    <source>
        <dbReference type="Proteomes" id="UP000030021"/>
    </source>
</evidence>
<dbReference type="EMBL" id="AONH01000025">
    <property type="protein sequence ID" value="KGM85983.1"/>
    <property type="molecule type" value="Genomic_DNA"/>
</dbReference>
<evidence type="ECO:0000313" key="1">
    <source>
        <dbReference type="EMBL" id="KGM85983.1"/>
    </source>
</evidence>
<reference evidence="1 2" key="1">
    <citation type="submission" date="2013-01" db="EMBL/GenBank/DDBJ databases">
        <authorList>
            <person name="Fiebig A."/>
            <person name="Goeker M."/>
            <person name="Klenk H.-P.P."/>
        </authorList>
    </citation>
    <scope>NUCLEOTIDE SEQUENCE [LARGE SCALE GENOMIC DNA]</scope>
    <source>
        <strain evidence="1 2">DSM 17069</strain>
    </source>
</reference>
<organism evidence="1 2">
    <name type="scientific">Roseovarius mucosus DSM 17069</name>
    <dbReference type="NCBI Taxonomy" id="1288298"/>
    <lineage>
        <taxon>Bacteria</taxon>
        <taxon>Pseudomonadati</taxon>
        <taxon>Pseudomonadota</taxon>
        <taxon>Alphaproteobacteria</taxon>
        <taxon>Rhodobacterales</taxon>
        <taxon>Roseobacteraceae</taxon>
        <taxon>Roseovarius</taxon>
    </lineage>
</organism>
<protein>
    <submittedName>
        <fullName evidence="1">Uncharacterized protein</fullName>
    </submittedName>
</protein>
<accession>A0A0A0HII8</accession>
<sequence length="35" mass="3988">MISLEWTMNMLNYPDAETLSGSDAEALLRRTQNDT</sequence>
<comment type="caution">
    <text evidence="1">The sequence shown here is derived from an EMBL/GenBank/DDBJ whole genome shotgun (WGS) entry which is preliminary data.</text>
</comment>